<evidence type="ECO:0000313" key="10">
    <source>
        <dbReference type="Proteomes" id="UP001307849"/>
    </source>
</evidence>
<comment type="subcellular location">
    <subcellularLocation>
        <location evidence="1">Membrane</location>
        <topology evidence="1">Multi-pass membrane protein</topology>
    </subcellularLocation>
</comment>
<dbReference type="EMBL" id="JAVHJM010000003">
    <property type="protein sequence ID" value="KAK6516940.1"/>
    <property type="molecule type" value="Genomic_DNA"/>
</dbReference>
<evidence type="ECO:0000259" key="8">
    <source>
        <dbReference type="PROSITE" id="PS50850"/>
    </source>
</evidence>
<gene>
    <name evidence="9" type="ORF">TWF506_006820</name>
</gene>
<keyword evidence="4 7" id="KW-1133">Transmembrane helix</keyword>
<evidence type="ECO:0000256" key="1">
    <source>
        <dbReference type="ARBA" id="ARBA00004141"/>
    </source>
</evidence>
<evidence type="ECO:0000256" key="3">
    <source>
        <dbReference type="ARBA" id="ARBA00022692"/>
    </source>
</evidence>
<comment type="caution">
    <text evidence="9">The sequence shown here is derived from an EMBL/GenBank/DDBJ whole genome shotgun (WGS) entry which is preliminary data.</text>
</comment>
<feature type="transmembrane region" description="Helical" evidence="7">
    <location>
        <begin position="571"/>
        <end position="593"/>
    </location>
</feature>
<dbReference type="Proteomes" id="UP001307849">
    <property type="component" value="Unassembled WGS sequence"/>
</dbReference>
<accession>A0AAN8NA27</accession>
<feature type="compositionally biased region" description="Basic and acidic residues" evidence="6">
    <location>
        <begin position="1021"/>
        <end position="1031"/>
    </location>
</feature>
<feature type="compositionally biased region" description="Basic and acidic residues" evidence="6">
    <location>
        <begin position="993"/>
        <end position="1008"/>
    </location>
</feature>
<feature type="compositionally biased region" description="Basic and acidic residues" evidence="6">
    <location>
        <begin position="841"/>
        <end position="852"/>
    </location>
</feature>
<feature type="transmembrane region" description="Helical" evidence="7">
    <location>
        <begin position="319"/>
        <end position="341"/>
    </location>
</feature>
<evidence type="ECO:0000256" key="7">
    <source>
        <dbReference type="SAM" id="Phobius"/>
    </source>
</evidence>
<feature type="region of interest" description="Disordered" evidence="6">
    <location>
        <begin position="93"/>
        <end position="114"/>
    </location>
</feature>
<feature type="compositionally biased region" description="Polar residues" evidence="6">
    <location>
        <begin position="18"/>
        <end position="29"/>
    </location>
</feature>
<feature type="compositionally biased region" description="Basic and acidic residues" evidence="6">
    <location>
        <begin position="873"/>
        <end position="888"/>
    </location>
</feature>
<feature type="transmembrane region" description="Helical" evidence="7">
    <location>
        <begin position="228"/>
        <end position="247"/>
    </location>
</feature>
<sequence length="1045" mass="118378">MATNGPTPRRRKRAPEMQSRNQALFNTDLRQPEIFEREESYTDYVVRRPPQRQGCECPNGPCQCNGQSSSMARRQAEERIALEAAAAGIFAASDENTAAEQTESSDTLNDSSPDFEESQYITYRNLIDNPNSNQYQTIRNKNLKPWWKVPGLRKLNLTIGTLYLSAVGNGYCSSVIGGLLTIDAFRNLASVSDHFSTNTFLMITYLPIGAFCSLGAAAWYSDRHGRRSALLIGSAIMVAASLAQGVVCTNYFCVSATRVGLGAGIGVCQVAAPTLALEIAIPRHRDFAGIYYNAFWYLGSVISAVVTFSSAHYRMDSVWAWRVPCVIQALFPFLQLIFAIYPGIPESPRYLCSILDNNGALRVVGRYHREDALFNEEIESGAPTDIWYKRIWKSIFPFSSSSVKRGSERPEQPRPTRRDREEVSTNRQEDRCRANRQNGRAGRQESRANRQEDRCRANRQGDRCRANRQGDRANRQEDSATASVSTEHEEVDIDDMLDEPIDRRLISADKLAVLEEIEQIKAILLSEEYHARKERGEQDLGELNTYEYRGIKKQPQGMFDFFKTWKNLKRLFVTITVGILIQWAGNGIVGWYLYPTFNSLGFRNQTEASAINIGLQVWNLVWATVGALMTLWFSRRILWITTTFAMMIPLAGIGGVLSQVEKVNNATGEPTRVQGWCLLAFVYFFWGIYDIAYTPLQVGYVVEVLPYRMRSTGLAWNWMSVMLFGVVQQFMAPMGMKTMSWKYYFVGMGILGFFIIIIWLFFPESQDVPLGLVQFIFDKEYREIIRAARVEGAKKRRAELRKIYWRRRKRDEEAGVGTEPMMVNEQGSCLNGSSTGTRGDNSIREPGRDNSTRETNYNNSARGSRRNSPRSRPSRDNSRARPSRDNSRGRPNLDNSVRGPSRDNSRGRPSRDNSRGGPSRDHSRGRPSRDHSRGRPMASRDSYPIVPSLENSRGRPSRDDAIGGPSRDNSRGRTINRNGFIRESRRNGYIGEPGRDTSTRRPSRDQSVRRPSRGRSSRGPSWDRHVEERTTVETSVTELDIGTAV</sequence>
<feature type="transmembrane region" description="Helical" evidence="7">
    <location>
        <begin position="678"/>
        <end position="702"/>
    </location>
</feature>
<feature type="compositionally biased region" description="Polar residues" evidence="6">
    <location>
        <begin position="94"/>
        <end position="112"/>
    </location>
</feature>
<evidence type="ECO:0000313" key="9">
    <source>
        <dbReference type="EMBL" id="KAK6516940.1"/>
    </source>
</evidence>
<organism evidence="9 10">
    <name type="scientific">Arthrobotrys conoides</name>
    <dbReference type="NCBI Taxonomy" id="74498"/>
    <lineage>
        <taxon>Eukaryota</taxon>
        <taxon>Fungi</taxon>
        <taxon>Dikarya</taxon>
        <taxon>Ascomycota</taxon>
        <taxon>Pezizomycotina</taxon>
        <taxon>Orbiliomycetes</taxon>
        <taxon>Orbiliales</taxon>
        <taxon>Orbiliaceae</taxon>
        <taxon>Arthrobotrys</taxon>
    </lineage>
</organism>
<dbReference type="SUPFAM" id="SSF103473">
    <property type="entry name" value="MFS general substrate transporter"/>
    <property type="match status" value="1"/>
</dbReference>
<feature type="transmembrane region" description="Helical" evidence="7">
    <location>
        <begin position="294"/>
        <end position="313"/>
    </location>
</feature>
<dbReference type="PANTHER" id="PTHR48022">
    <property type="entry name" value="PLASTIDIC GLUCOSE TRANSPORTER 4"/>
    <property type="match status" value="1"/>
</dbReference>
<feature type="compositionally biased region" description="Basic and acidic residues" evidence="6">
    <location>
        <begin position="952"/>
        <end position="961"/>
    </location>
</feature>
<dbReference type="GO" id="GO:0005351">
    <property type="term" value="F:carbohydrate:proton symporter activity"/>
    <property type="evidence" value="ECO:0007669"/>
    <property type="project" value="TreeGrafter"/>
</dbReference>
<feature type="compositionally biased region" description="Basic and acidic residues" evidence="6">
    <location>
        <begin position="442"/>
        <end position="478"/>
    </location>
</feature>
<feature type="transmembrane region" description="Helical" evidence="7">
    <location>
        <begin position="259"/>
        <end position="282"/>
    </location>
</feature>
<dbReference type="PANTHER" id="PTHR48022:SF52">
    <property type="entry name" value="SUGAR TRANSPORTER, PUTATIVE-RELATED"/>
    <property type="match status" value="1"/>
</dbReference>
<name>A0AAN8NA27_9PEZI</name>
<feature type="transmembrane region" description="Helical" evidence="7">
    <location>
        <begin position="637"/>
        <end position="658"/>
    </location>
</feature>
<dbReference type="Pfam" id="PF00083">
    <property type="entry name" value="Sugar_tr"/>
    <property type="match status" value="2"/>
</dbReference>
<keyword evidence="3 7" id="KW-0812">Transmembrane</keyword>
<proteinExistence type="inferred from homology"/>
<keyword evidence="10" id="KW-1185">Reference proteome</keyword>
<comment type="similarity">
    <text evidence="2">Belongs to the major facilitator superfamily. Sugar transporter (TC 2.A.1.1) family.</text>
</comment>
<dbReference type="GO" id="GO:0016020">
    <property type="term" value="C:membrane"/>
    <property type="evidence" value="ECO:0007669"/>
    <property type="project" value="UniProtKB-SubCell"/>
</dbReference>
<feature type="region of interest" description="Disordered" evidence="6">
    <location>
        <begin position="401"/>
        <end position="493"/>
    </location>
</feature>
<feature type="transmembrane region" description="Helical" evidence="7">
    <location>
        <begin position="202"/>
        <end position="221"/>
    </location>
</feature>
<dbReference type="InterPro" id="IPR036259">
    <property type="entry name" value="MFS_trans_sf"/>
</dbReference>
<dbReference type="InterPro" id="IPR005828">
    <property type="entry name" value="MFS_sugar_transport-like"/>
</dbReference>
<evidence type="ECO:0000256" key="2">
    <source>
        <dbReference type="ARBA" id="ARBA00010992"/>
    </source>
</evidence>
<evidence type="ECO:0000256" key="6">
    <source>
        <dbReference type="SAM" id="MobiDB-lite"/>
    </source>
</evidence>
<dbReference type="InterPro" id="IPR050360">
    <property type="entry name" value="MFS_Sugar_Transporters"/>
</dbReference>
<protein>
    <recommendedName>
        <fullName evidence="8">Major facilitator superfamily (MFS) profile domain-containing protein</fullName>
    </recommendedName>
</protein>
<feature type="compositionally biased region" description="Polar residues" evidence="6">
    <location>
        <begin position="825"/>
        <end position="840"/>
    </location>
</feature>
<keyword evidence="5 7" id="KW-0472">Membrane</keyword>
<reference evidence="9 10" key="1">
    <citation type="submission" date="2019-10" db="EMBL/GenBank/DDBJ databases">
        <authorList>
            <person name="Palmer J.M."/>
        </authorList>
    </citation>
    <scope>NUCLEOTIDE SEQUENCE [LARGE SCALE GENOMIC DNA]</scope>
    <source>
        <strain evidence="9 10">TWF506</strain>
    </source>
</reference>
<feature type="region of interest" description="Disordered" evidence="6">
    <location>
        <begin position="814"/>
        <end position="1034"/>
    </location>
</feature>
<feature type="transmembrane region" description="Helical" evidence="7">
    <location>
        <begin position="162"/>
        <end position="182"/>
    </location>
</feature>
<feature type="transmembrane region" description="Helical" evidence="7">
    <location>
        <begin position="743"/>
        <end position="762"/>
    </location>
</feature>
<dbReference type="Gene3D" id="1.20.1250.20">
    <property type="entry name" value="MFS general substrate transporter like domains"/>
    <property type="match status" value="2"/>
</dbReference>
<evidence type="ECO:0000256" key="5">
    <source>
        <dbReference type="ARBA" id="ARBA00023136"/>
    </source>
</evidence>
<feature type="compositionally biased region" description="Basic and acidic residues" evidence="6">
    <location>
        <begin position="405"/>
        <end position="433"/>
    </location>
</feature>
<feature type="compositionally biased region" description="Basic and acidic residues" evidence="6">
    <location>
        <begin position="900"/>
        <end position="933"/>
    </location>
</feature>
<evidence type="ECO:0000256" key="4">
    <source>
        <dbReference type="ARBA" id="ARBA00022989"/>
    </source>
</evidence>
<feature type="domain" description="Major facilitator superfamily (MFS) profile" evidence="8">
    <location>
        <begin position="158"/>
        <end position="766"/>
    </location>
</feature>
<dbReference type="PROSITE" id="PS50850">
    <property type="entry name" value="MFS"/>
    <property type="match status" value="1"/>
</dbReference>
<dbReference type="InterPro" id="IPR020846">
    <property type="entry name" value="MFS_dom"/>
</dbReference>
<feature type="region of interest" description="Disordered" evidence="6">
    <location>
        <begin position="1"/>
        <end position="31"/>
    </location>
</feature>
<feature type="transmembrane region" description="Helical" evidence="7">
    <location>
        <begin position="714"/>
        <end position="731"/>
    </location>
</feature>
<dbReference type="AlphaFoldDB" id="A0AAN8NA27"/>